<keyword evidence="2" id="KW-1185">Reference proteome</keyword>
<accession>A0ACB9YS06</accession>
<comment type="caution">
    <text evidence="1">The sequence shown here is derived from an EMBL/GenBank/DDBJ whole genome shotgun (WGS) entry which is preliminary data.</text>
</comment>
<protein>
    <submittedName>
        <fullName evidence="1">Uncharacterized protein</fullName>
    </submittedName>
</protein>
<reference evidence="1 2" key="1">
    <citation type="journal article" date="2022" name="New Phytol.">
        <title>Ecological generalism drives hyperdiversity of secondary metabolite gene clusters in xylarialean endophytes.</title>
        <authorList>
            <person name="Franco M.E.E."/>
            <person name="Wisecaver J.H."/>
            <person name="Arnold A.E."/>
            <person name="Ju Y.M."/>
            <person name="Slot J.C."/>
            <person name="Ahrendt S."/>
            <person name="Moore L.P."/>
            <person name="Eastman K.E."/>
            <person name="Scott K."/>
            <person name="Konkel Z."/>
            <person name="Mondo S.J."/>
            <person name="Kuo A."/>
            <person name="Hayes R.D."/>
            <person name="Haridas S."/>
            <person name="Andreopoulos B."/>
            <person name="Riley R."/>
            <person name="LaButti K."/>
            <person name="Pangilinan J."/>
            <person name="Lipzen A."/>
            <person name="Amirebrahimi M."/>
            <person name="Yan J."/>
            <person name="Adam C."/>
            <person name="Keymanesh K."/>
            <person name="Ng V."/>
            <person name="Louie K."/>
            <person name="Northen T."/>
            <person name="Drula E."/>
            <person name="Henrissat B."/>
            <person name="Hsieh H.M."/>
            <person name="Youens-Clark K."/>
            <person name="Lutzoni F."/>
            <person name="Miadlikowska J."/>
            <person name="Eastwood D.C."/>
            <person name="Hamelin R.C."/>
            <person name="Grigoriev I.V."/>
            <person name="U'Ren J.M."/>
        </authorList>
    </citation>
    <scope>NUCLEOTIDE SEQUENCE [LARGE SCALE GENOMIC DNA]</scope>
    <source>
        <strain evidence="1 2">CBS 119005</strain>
    </source>
</reference>
<gene>
    <name evidence="1" type="ORF">F4820DRAFT_39944</name>
</gene>
<dbReference type="Proteomes" id="UP001497700">
    <property type="component" value="Unassembled WGS sequence"/>
</dbReference>
<sequence>MYCQHASVLALACWSLLVSVTVAKPVADLAVPRYQPAPRRDVQLGSQRHHPTKRSMVKRDANTTFDMGFEAKDVTLFDGSWQVLGQNFSLSLACVECRTWGTLVASAAFPDDLEELIGDLSDLNPLNDASLSVGFQGVGALVDLSLTTGADGQFTLPLFVTETPLGITGPGFQIGVIFGVDLVLGITGEVTTEGGFQVAIPDSSSFTIPLDPTVANVGKFDGVSASLLPLTASAPANVTLALRLRVQAGLELPSSPLLDAKALAGAFINIPEITLGEQFTTSPTDGSNCLLPASAEININAGVFVDVGADIGDFQLIDDFNPTLSTTLFSAAASTCFITVGQDTATATTTASAAITTGVGATGTGAAGACPVALTTETVATTTAFTITSCAAPIANCPASLTQVIVVSSPVTETATRCPVSLNGTTTSIVIPPYANTTTTTVTTTLGAGAISLTSLTAPVTNTLTVDPTVTPPDVPSITGTPNGGSGGDVVTTIAAAVSTPAALSTVYVTVTPTTCAC</sequence>
<evidence type="ECO:0000313" key="1">
    <source>
        <dbReference type="EMBL" id="KAI4861961.1"/>
    </source>
</evidence>
<name>A0ACB9YS06_9PEZI</name>
<proteinExistence type="predicted"/>
<dbReference type="EMBL" id="MU393537">
    <property type="protein sequence ID" value="KAI4861961.1"/>
    <property type="molecule type" value="Genomic_DNA"/>
</dbReference>
<evidence type="ECO:0000313" key="2">
    <source>
        <dbReference type="Proteomes" id="UP001497700"/>
    </source>
</evidence>
<organism evidence="1 2">
    <name type="scientific">Hypoxylon rubiginosum</name>
    <dbReference type="NCBI Taxonomy" id="110542"/>
    <lineage>
        <taxon>Eukaryota</taxon>
        <taxon>Fungi</taxon>
        <taxon>Dikarya</taxon>
        <taxon>Ascomycota</taxon>
        <taxon>Pezizomycotina</taxon>
        <taxon>Sordariomycetes</taxon>
        <taxon>Xylariomycetidae</taxon>
        <taxon>Xylariales</taxon>
        <taxon>Hypoxylaceae</taxon>
        <taxon>Hypoxylon</taxon>
    </lineage>
</organism>